<feature type="region of interest" description="Disordered" evidence="1">
    <location>
        <begin position="42"/>
        <end position="64"/>
    </location>
</feature>
<accession>A0AAD9BKC3</accession>
<dbReference type="GO" id="GO:0030246">
    <property type="term" value="F:carbohydrate binding"/>
    <property type="evidence" value="ECO:0007669"/>
    <property type="project" value="InterPro"/>
</dbReference>
<evidence type="ECO:0000256" key="1">
    <source>
        <dbReference type="SAM" id="MobiDB-lite"/>
    </source>
</evidence>
<dbReference type="InterPro" id="IPR011013">
    <property type="entry name" value="Gal_mutarotase_sf_dom"/>
</dbReference>
<reference evidence="2" key="1">
    <citation type="submission" date="2023-04" db="EMBL/GenBank/DDBJ databases">
        <title>Chromosome-level genome of Chaenocephalus aceratus.</title>
        <authorList>
            <person name="Park H."/>
        </authorList>
    </citation>
    <scope>NUCLEOTIDE SEQUENCE</scope>
    <source>
        <strain evidence="2">DE</strain>
        <tissue evidence="2">Muscle</tissue>
    </source>
</reference>
<sequence length="181" mass="19753">MQQRRTLSKLPLQANFYPMTSAAFLQDTETRITVLSAQSQGVASLRPGEGTGEGGTGEGGQEVGGASVEHLSLLAHLTSLSLSHPPITMVAPGDVQVPKLRPFLPLRSSLPCDLHLLNLRTLEDPQVDLAAVFAPLRFSSLQRSGLTMLRHHDEPKSARQQQTRIISLRPMEISAFRVEIQ</sequence>
<feature type="compositionally biased region" description="Gly residues" evidence="1">
    <location>
        <begin position="49"/>
        <end position="63"/>
    </location>
</feature>
<dbReference type="InterPro" id="IPR050843">
    <property type="entry name" value="Glycosyl_Hydrlase_38"/>
</dbReference>
<dbReference type="GO" id="GO:0005975">
    <property type="term" value="P:carbohydrate metabolic process"/>
    <property type="evidence" value="ECO:0007669"/>
    <property type="project" value="InterPro"/>
</dbReference>
<proteinExistence type="predicted"/>
<dbReference type="Proteomes" id="UP001228049">
    <property type="component" value="Unassembled WGS sequence"/>
</dbReference>
<dbReference type="AlphaFoldDB" id="A0AAD9BKC3"/>
<gene>
    <name evidence="2" type="ORF">KUDE01_022793</name>
</gene>
<dbReference type="GO" id="GO:0000139">
    <property type="term" value="C:Golgi membrane"/>
    <property type="evidence" value="ECO:0007669"/>
    <property type="project" value="TreeGrafter"/>
</dbReference>
<evidence type="ECO:0000313" key="2">
    <source>
        <dbReference type="EMBL" id="KAK1884477.1"/>
    </source>
</evidence>
<dbReference type="GO" id="GO:0004559">
    <property type="term" value="F:alpha-mannosidase activity"/>
    <property type="evidence" value="ECO:0007669"/>
    <property type="project" value="TreeGrafter"/>
</dbReference>
<keyword evidence="3" id="KW-1185">Reference proteome</keyword>
<protein>
    <submittedName>
        <fullName evidence="2">Alpha-mannosidase 2</fullName>
    </submittedName>
</protein>
<organism evidence="2 3">
    <name type="scientific">Dissostichus eleginoides</name>
    <name type="common">Patagonian toothfish</name>
    <name type="synonym">Dissostichus amissus</name>
    <dbReference type="NCBI Taxonomy" id="100907"/>
    <lineage>
        <taxon>Eukaryota</taxon>
        <taxon>Metazoa</taxon>
        <taxon>Chordata</taxon>
        <taxon>Craniata</taxon>
        <taxon>Vertebrata</taxon>
        <taxon>Euteleostomi</taxon>
        <taxon>Actinopterygii</taxon>
        <taxon>Neopterygii</taxon>
        <taxon>Teleostei</taxon>
        <taxon>Neoteleostei</taxon>
        <taxon>Acanthomorphata</taxon>
        <taxon>Eupercaria</taxon>
        <taxon>Perciformes</taxon>
        <taxon>Notothenioidei</taxon>
        <taxon>Nototheniidae</taxon>
        <taxon>Dissostichus</taxon>
    </lineage>
</organism>
<dbReference type="GO" id="GO:0006491">
    <property type="term" value="P:N-glycan processing"/>
    <property type="evidence" value="ECO:0007669"/>
    <property type="project" value="TreeGrafter"/>
</dbReference>
<dbReference type="PANTHER" id="PTHR11607:SF69">
    <property type="entry name" value="ALPHA-MANNOSIDASE 2"/>
    <property type="match status" value="1"/>
</dbReference>
<comment type="caution">
    <text evidence="2">The sequence shown here is derived from an EMBL/GenBank/DDBJ whole genome shotgun (WGS) entry which is preliminary data.</text>
</comment>
<dbReference type="EMBL" id="JASDAP010000022">
    <property type="protein sequence ID" value="KAK1884477.1"/>
    <property type="molecule type" value="Genomic_DNA"/>
</dbReference>
<dbReference type="Gene3D" id="2.70.98.30">
    <property type="entry name" value="Golgi alpha-mannosidase II, domain 4"/>
    <property type="match status" value="1"/>
</dbReference>
<name>A0AAD9BKC3_DISEL</name>
<evidence type="ECO:0000313" key="3">
    <source>
        <dbReference type="Proteomes" id="UP001228049"/>
    </source>
</evidence>
<dbReference type="PANTHER" id="PTHR11607">
    <property type="entry name" value="ALPHA-MANNOSIDASE"/>
    <property type="match status" value="1"/>
</dbReference>
<dbReference type="SUPFAM" id="SSF74650">
    <property type="entry name" value="Galactose mutarotase-like"/>
    <property type="match status" value="1"/>
</dbReference>